<name>A0A2K4AF78_9STAP</name>
<feature type="domain" description="Staphylococcal/Streptococcal toxin OB-fold" evidence="6">
    <location>
        <begin position="45"/>
        <end position="122"/>
    </location>
</feature>
<evidence type="ECO:0000256" key="2">
    <source>
        <dbReference type="ARBA" id="ARBA00022633"/>
    </source>
</evidence>
<dbReference type="SUPFAM" id="SSF50203">
    <property type="entry name" value="Bacterial enterotoxins"/>
    <property type="match status" value="1"/>
</dbReference>
<dbReference type="GO" id="GO:0005576">
    <property type="term" value="C:extracellular region"/>
    <property type="evidence" value="ECO:0007669"/>
    <property type="project" value="InterPro"/>
</dbReference>
<comment type="caution">
    <text evidence="8">The sequence shown here is derived from an EMBL/GenBank/DDBJ whole genome shotgun (WGS) entry which is preliminary data.</text>
</comment>
<keyword evidence="2" id="KW-0766">Superantigen</keyword>
<dbReference type="EMBL" id="PPQS01000044">
    <property type="protein sequence ID" value="PNZ48752.1"/>
    <property type="molecule type" value="Genomic_DNA"/>
</dbReference>
<feature type="domain" description="Staphylococcal/Streptococcal toxin beta-grasp" evidence="7">
    <location>
        <begin position="132"/>
        <end position="250"/>
    </location>
</feature>
<gene>
    <name evidence="8" type="ORF">CD116_10675</name>
</gene>
<dbReference type="PRINTS" id="PR01898">
    <property type="entry name" value="SAGSUPRFAMLY"/>
</dbReference>
<dbReference type="InterPro" id="IPR013307">
    <property type="entry name" value="Superantigen_bac"/>
</dbReference>
<dbReference type="AlphaFoldDB" id="A0A2K4AF78"/>
<sequence>MAYQNFKSNMEGIINLKKLYIFLIAISLHILTNSEEAYADVGVQNLRNYYGSYEYTDLKNQSDKNNPQSHQLEYEVEGKTLYSQFSSEHDVKRLKSKKVDIFGIPYTGITQNVEYIYGGITLSNDYLDNARNIPINLWINGQHKTISTDRVSTNKKQVTAQEIDVKLRRYLQEEYNIYGHNKTNKGREYGNESKFNSGFDKGNIIFHLNNGAPFSYDLFYTGHGQPGDFLKIYNDNKTIDSENFHLDIDLSLSKIN</sequence>
<keyword evidence="3" id="KW-0800">Toxin</keyword>
<dbReference type="Gene3D" id="3.10.20.120">
    <property type="match status" value="1"/>
</dbReference>
<proteinExistence type="inferred from homology"/>
<evidence type="ECO:0000256" key="4">
    <source>
        <dbReference type="ARBA" id="ARBA00022729"/>
    </source>
</evidence>
<evidence type="ECO:0000256" key="1">
    <source>
        <dbReference type="ARBA" id="ARBA00008401"/>
    </source>
</evidence>
<evidence type="ECO:0000313" key="8">
    <source>
        <dbReference type="EMBL" id="PNZ48752.1"/>
    </source>
</evidence>
<dbReference type="SUPFAM" id="SSF54334">
    <property type="entry name" value="Superantigen toxins, C-terminal domain"/>
    <property type="match status" value="1"/>
</dbReference>
<dbReference type="Gene3D" id="2.40.50.110">
    <property type="match status" value="1"/>
</dbReference>
<accession>A0A2K4AF78</accession>
<dbReference type="Pfam" id="PF01123">
    <property type="entry name" value="Stap_Strp_toxin"/>
    <property type="match status" value="1"/>
</dbReference>
<keyword evidence="4" id="KW-0732">Signal</keyword>
<dbReference type="PRINTS" id="PR00279">
    <property type="entry name" value="BACTRLTOXIN"/>
</dbReference>
<evidence type="ECO:0000259" key="7">
    <source>
        <dbReference type="Pfam" id="PF02876"/>
    </source>
</evidence>
<protein>
    <submittedName>
        <fullName evidence="8">Exotoxin</fullName>
    </submittedName>
</protein>
<dbReference type="PROSITE" id="PS00278">
    <property type="entry name" value="STAPH_STREP_TOXIN_2"/>
    <property type="match status" value="1"/>
</dbReference>
<dbReference type="Proteomes" id="UP000236395">
    <property type="component" value="Unassembled WGS sequence"/>
</dbReference>
<dbReference type="Pfam" id="PF02876">
    <property type="entry name" value="Stap_Strp_tox_C"/>
    <property type="match status" value="1"/>
</dbReference>
<dbReference type="InterPro" id="IPR006177">
    <property type="entry name" value="Toxin_bac"/>
</dbReference>
<dbReference type="InterPro" id="IPR016091">
    <property type="entry name" value="SuperAg_toxin_C"/>
</dbReference>
<dbReference type="InterPro" id="IPR008992">
    <property type="entry name" value="Enterotoxin"/>
</dbReference>
<evidence type="ECO:0000313" key="9">
    <source>
        <dbReference type="Proteomes" id="UP000236395"/>
    </source>
</evidence>
<evidence type="ECO:0000256" key="5">
    <source>
        <dbReference type="ARBA" id="ARBA00022861"/>
    </source>
</evidence>
<dbReference type="InterPro" id="IPR006126">
    <property type="entry name" value="Staph/Strept_toxin_CS"/>
</dbReference>
<comment type="similarity">
    <text evidence="1">Belongs to the staphylococcal/streptococcal toxin family.</text>
</comment>
<evidence type="ECO:0000256" key="3">
    <source>
        <dbReference type="ARBA" id="ARBA00022656"/>
    </source>
</evidence>
<dbReference type="GO" id="GO:0090729">
    <property type="term" value="F:toxin activity"/>
    <property type="evidence" value="ECO:0007669"/>
    <property type="project" value="UniProtKB-KW"/>
</dbReference>
<evidence type="ECO:0000259" key="6">
    <source>
        <dbReference type="Pfam" id="PF01123"/>
    </source>
</evidence>
<keyword evidence="5" id="KW-0260">Enterotoxin</keyword>
<dbReference type="InterPro" id="IPR006173">
    <property type="entry name" value="Staph_tox_OB"/>
</dbReference>
<reference evidence="8 9" key="1">
    <citation type="submission" date="2017-08" db="EMBL/GenBank/DDBJ databases">
        <title>Draft genome sequences of 64 type strains of genus Staph aureus.</title>
        <authorList>
            <person name="Cole K."/>
            <person name="Golubchik T."/>
            <person name="Russell J."/>
            <person name="Foster D."/>
            <person name="Llewelyn M."/>
            <person name="Wilson D."/>
            <person name="Crook D."/>
            <person name="Paul J."/>
        </authorList>
    </citation>
    <scope>NUCLEOTIDE SEQUENCE [LARGE SCALE GENOMIC DNA]</scope>
    <source>
        <strain evidence="8 9">DSM 28300</strain>
    </source>
</reference>
<dbReference type="InterPro" id="IPR006123">
    <property type="entry name" value="Toxin_b-grasp_Staph/Strep"/>
</dbReference>
<organism evidence="8 9">
    <name type="scientific">Staphylococcus schweitzeri</name>
    <dbReference type="NCBI Taxonomy" id="1654388"/>
    <lineage>
        <taxon>Bacteria</taxon>
        <taxon>Bacillati</taxon>
        <taxon>Bacillota</taxon>
        <taxon>Bacilli</taxon>
        <taxon>Bacillales</taxon>
        <taxon>Staphylococcaceae</taxon>
        <taxon>Staphylococcus</taxon>
    </lineage>
</organism>